<dbReference type="STRING" id="97972.A0A2V1DXX2"/>
<dbReference type="InterPro" id="IPR000639">
    <property type="entry name" value="Epox_hydrolase-like"/>
</dbReference>
<dbReference type="PANTHER" id="PTHR43329">
    <property type="entry name" value="EPOXIDE HYDROLASE"/>
    <property type="match status" value="1"/>
</dbReference>
<evidence type="ECO:0000313" key="5">
    <source>
        <dbReference type="Proteomes" id="UP000244855"/>
    </source>
</evidence>
<feature type="domain" description="AB hydrolase-1" evidence="3">
    <location>
        <begin position="35"/>
        <end position="296"/>
    </location>
</feature>
<proteinExistence type="inferred from homology"/>
<organism evidence="4 5">
    <name type="scientific">Periconia macrospinosa</name>
    <dbReference type="NCBI Taxonomy" id="97972"/>
    <lineage>
        <taxon>Eukaryota</taxon>
        <taxon>Fungi</taxon>
        <taxon>Dikarya</taxon>
        <taxon>Ascomycota</taxon>
        <taxon>Pezizomycotina</taxon>
        <taxon>Dothideomycetes</taxon>
        <taxon>Pleosporomycetidae</taxon>
        <taxon>Pleosporales</taxon>
        <taxon>Massarineae</taxon>
        <taxon>Periconiaceae</taxon>
        <taxon>Periconia</taxon>
    </lineage>
</organism>
<name>A0A2V1DXX2_9PLEO</name>
<dbReference type="Pfam" id="PF00561">
    <property type="entry name" value="Abhydrolase_1"/>
    <property type="match status" value="1"/>
</dbReference>
<evidence type="ECO:0000256" key="1">
    <source>
        <dbReference type="ARBA" id="ARBA00022801"/>
    </source>
</evidence>
<dbReference type="SUPFAM" id="SSF53474">
    <property type="entry name" value="alpha/beta-Hydrolases"/>
    <property type="match status" value="1"/>
</dbReference>
<keyword evidence="1 4" id="KW-0378">Hydrolase</keyword>
<dbReference type="Gene3D" id="3.40.50.1820">
    <property type="entry name" value="alpha/beta hydrolase"/>
    <property type="match status" value="1"/>
</dbReference>
<keyword evidence="5" id="KW-1185">Reference proteome</keyword>
<gene>
    <name evidence="4" type="ORF">DM02DRAFT_560237</name>
</gene>
<evidence type="ECO:0000259" key="3">
    <source>
        <dbReference type="Pfam" id="PF00561"/>
    </source>
</evidence>
<sequence>MMDAQPVGTIPEMKYFTSNDNQSLAYQDIGDASKPPLILLHGFTGTSVCFTKKLPASIQQDWRVIAPDLRGHGASAKPTYGYHVSRLAMDLQTLLSHLNYNTESSVNVVAGSLGCAILWSYAELFTPQVFRSMVWVDQAPMQNYALDGSWGPEMGNRGMNCEDAVRQLFKDFCEDPDRVYLSTIAACLSYRSYPLPSDIVSNEQREEDEIFFLEQARRGNPKWYAQLMKDHTAKDWRDVLRSCFQAKKIMVVASSRSGCFPAKGMLEAAKMVNEGGGEAKGVEVEWGGHWCYWEQPERFWGLVREFL</sequence>
<dbReference type="GO" id="GO:0016787">
    <property type="term" value="F:hydrolase activity"/>
    <property type="evidence" value="ECO:0007669"/>
    <property type="project" value="UniProtKB-KW"/>
</dbReference>
<dbReference type="EMBL" id="KZ805346">
    <property type="protein sequence ID" value="PVI02174.1"/>
    <property type="molecule type" value="Genomic_DNA"/>
</dbReference>
<comment type="similarity">
    <text evidence="2">Belongs to the AB hydrolase superfamily. Epoxide hydrolase family.</text>
</comment>
<dbReference type="AlphaFoldDB" id="A0A2V1DXX2"/>
<accession>A0A2V1DXX2</accession>
<evidence type="ECO:0000256" key="2">
    <source>
        <dbReference type="ARBA" id="ARBA00038334"/>
    </source>
</evidence>
<dbReference type="InterPro" id="IPR000073">
    <property type="entry name" value="AB_hydrolase_1"/>
</dbReference>
<dbReference type="InterPro" id="IPR029058">
    <property type="entry name" value="AB_hydrolase_fold"/>
</dbReference>
<dbReference type="Proteomes" id="UP000244855">
    <property type="component" value="Unassembled WGS sequence"/>
</dbReference>
<dbReference type="PRINTS" id="PR00412">
    <property type="entry name" value="EPOXHYDRLASE"/>
</dbReference>
<feature type="non-terminal residue" evidence="4">
    <location>
        <position position="307"/>
    </location>
</feature>
<evidence type="ECO:0000313" key="4">
    <source>
        <dbReference type="EMBL" id="PVI02174.1"/>
    </source>
</evidence>
<reference evidence="4 5" key="1">
    <citation type="journal article" date="2018" name="Sci. Rep.">
        <title>Comparative genomics provides insights into the lifestyle and reveals functional heterogeneity of dark septate endophytic fungi.</title>
        <authorList>
            <person name="Knapp D.G."/>
            <person name="Nemeth J.B."/>
            <person name="Barry K."/>
            <person name="Hainaut M."/>
            <person name="Henrissat B."/>
            <person name="Johnson J."/>
            <person name="Kuo A."/>
            <person name="Lim J.H.P."/>
            <person name="Lipzen A."/>
            <person name="Nolan M."/>
            <person name="Ohm R.A."/>
            <person name="Tamas L."/>
            <person name="Grigoriev I.V."/>
            <person name="Spatafora J.W."/>
            <person name="Nagy L.G."/>
            <person name="Kovacs G.M."/>
        </authorList>
    </citation>
    <scope>NUCLEOTIDE SEQUENCE [LARGE SCALE GENOMIC DNA]</scope>
    <source>
        <strain evidence="4 5">DSE2036</strain>
    </source>
</reference>
<dbReference type="OrthoDB" id="2498029at2759"/>
<protein>
    <submittedName>
        <fullName evidence="4">Alpha/beta-hydrolase</fullName>
    </submittedName>
</protein>